<dbReference type="EMBL" id="AP025293">
    <property type="protein sequence ID" value="BDD00624.1"/>
    <property type="molecule type" value="Genomic_DNA"/>
</dbReference>
<sequence>MRNLYLLLALCLGLSFTAQAQDSPEDEKSSLEMKLQIRPRAEYRDGVLGLLPKDADPAFFINNRARLSIYFTDKSGRLKLGLSGQNVGVYGATPQIESQGTVMFNEAWAEIKASEVVSFRIGRQMVSYDDQRILGGLDWQVSGRWHDLLLTKFDLNTFKAHIGLAYSQNSEKKFDPVFLPGGQPYKTMQYLWFENAFTENLKLSVLAINLGYQKLDANNAADGINYEQTLGANIDYKIGAFSIYGTYYHQLGDNGASREVDAFLAALKIGFKPEGSAFNFAVGADLVSGNDAVVDNNGSVTFDGNGKNNAFDPLYGTHHKFYGLMDYFYVGNHLGNVGLFDKYLQVNWKANSRLGFGLGGHVFHAAADIKDGNGGDLNKYLGTEVDLTFKYAVMKYVTLMGGYSQMIADDSMEYLYPQGDSSDVQNWGWLSININPVIFKGKF</sequence>
<protein>
    <recommendedName>
        <fullName evidence="4">Alginate export domain-containing protein</fullName>
    </recommendedName>
</protein>
<proteinExistence type="predicted"/>
<gene>
    <name evidence="2" type="ORF">PEPS_29040</name>
</gene>
<reference evidence="2 3" key="1">
    <citation type="submission" date="2021-12" db="EMBL/GenBank/DDBJ databases">
        <title>Genome sequencing of bacteria with rrn-lacking chromosome and rrn-plasmid.</title>
        <authorList>
            <person name="Anda M."/>
            <person name="Iwasaki W."/>
        </authorList>
    </citation>
    <scope>NUCLEOTIDE SEQUENCE [LARGE SCALE GENOMIC DNA]</scope>
    <source>
        <strain evidence="2 3">NBRC 101262</strain>
        <plasmid evidence="2 3">pPP1</plasmid>
    </source>
</reference>
<geneLocation type="plasmid" evidence="2 3">
    <name>pPP1</name>
</geneLocation>
<feature type="signal peptide" evidence="1">
    <location>
        <begin position="1"/>
        <end position="20"/>
    </location>
</feature>
<dbReference type="Proteomes" id="UP001354989">
    <property type="component" value="Plasmid pPP1"/>
</dbReference>
<feature type="chain" id="PRO_5047277454" description="Alginate export domain-containing protein" evidence="1">
    <location>
        <begin position="21"/>
        <end position="443"/>
    </location>
</feature>
<dbReference type="SUPFAM" id="SSF56935">
    <property type="entry name" value="Porins"/>
    <property type="match status" value="1"/>
</dbReference>
<evidence type="ECO:0000313" key="2">
    <source>
        <dbReference type="EMBL" id="BDD00624.1"/>
    </source>
</evidence>
<evidence type="ECO:0000313" key="3">
    <source>
        <dbReference type="Proteomes" id="UP001354989"/>
    </source>
</evidence>
<accession>A0ABN6LCQ2</accession>
<name>A0ABN6LCQ2_9BACT</name>
<keyword evidence="3" id="KW-1185">Reference proteome</keyword>
<keyword evidence="1" id="KW-0732">Signal</keyword>
<organism evidence="2 3">
    <name type="scientific">Persicobacter psychrovividus</name>
    <dbReference type="NCBI Taxonomy" id="387638"/>
    <lineage>
        <taxon>Bacteria</taxon>
        <taxon>Pseudomonadati</taxon>
        <taxon>Bacteroidota</taxon>
        <taxon>Cytophagia</taxon>
        <taxon>Cytophagales</taxon>
        <taxon>Persicobacteraceae</taxon>
        <taxon>Persicobacter</taxon>
    </lineage>
</organism>
<dbReference type="RefSeq" id="WP_338398453.1">
    <property type="nucleotide sequence ID" value="NZ_AP025293.1"/>
</dbReference>
<evidence type="ECO:0000256" key="1">
    <source>
        <dbReference type="SAM" id="SignalP"/>
    </source>
</evidence>
<evidence type="ECO:0008006" key="4">
    <source>
        <dbReference type="Google" id="ProtNLM"/>
    </source>
</evidence>
<keyword evidence="2" id="KW-0614">Plasmid</keyword>